<dbReference type="GO" id="GO:0005840">
    <property type="term" value="C:ribosome"/>
    <property type="evidence" value="ECO:0007669"/>
    <property type="project" value="UniProtKB-KW"/>
</dbReference>
<comment type="subcellular location">
    <subcellularLocation>
        <location evidence="1">Cell envelope</location>
    </subcellularLocation>
</comment>
<keyword evidence="8" id="KW-0812">Transmembrane</keyword>
<reference evidence="10" key="2">
    <citation type="submission" date="2021-04" db="EMBL/GenBank/DDBJ databases">
        <authorList>
            <person name="Gilroy R."/>
        </authorList>
    </citation>
    <scope>NUCLEOTIDE SEQUENCE</scope>
    <source>
        <strain evidence="10">CHK187-5294</strain>
    </source>
</reference>
<keyword evidence="8" id="KW-1133">Transmembrane helix</keyword>
<dbReference type="InterPro" id="IPR013378">
    <property type="entry name" value="InlB-like_B-rpt"/>
</dbReference>
<evidence type="ECO:0000256" key="1">
    <source>
        <dbReference type="ARBA" id="ARBA00004196"/>
    </source>
</evidence>
<comment type="caution">
    <text evidence="10">The sequence shown here is derived from an EMBL/GenBank/DDBJ whole genome shotgun (WGS) entry which is preliminary data.</text>
</comment>
<evidence type="ECO:0000256" key="6">
    <source>
        <dbReference type="RuleBase" id="RU003889"/>
    </source>
</evidence>
<evidence type="ECO:0000256" key="3">
    <source>
        <dbReference type="ARBA" id="ARBA00023274"/>
    </source>
</evidence>
<dbReference type="EMBL" id="DXCL01000030">
    <property type="protein sequence ID" value="HIZ03787.1"/>
    <property type="molecule type" value="Genomic_DNA"/>
</dbReference>
<dbReference type="InterPro" id="IPR001196">
    <property type="entry name" value="Ribosomal_uL15_CS"/>
</dbReference>
<feature type="transmembrane region" description="Helical" evidence="8">
    <location>
        <begin position="27"/>
        <end position="48"/>
    </location>
</feature>
<dbReference type="Pfam" id="PF00828">
    <property type="entry name" value="Ribosomal_L27A"/>
    <property type="match status" value="1"/>
</dbReference>
<keyword evidence="8" id="KW-0472">Membrane</keyword>
<evidence type="ECO:0000256" key="7">
    <source>
        <dbReference type="SAM" id="MobiDB-lite"/>
    </source>
</evidence>
<dbReference type="PROSITE" id="PS00475">
    <property type="entry name" value="RIBOSOMAL_L15"/>
    <property type="match status" value="1"/>
</dbReference>
<evidence type="ECO:0000256" key="4">
    <source>
        <dbReference type="ARBA" id="ARBA00035497"/>
    </source>
</evidence>
<dbReference type="InterPro" id="IPR042229">
    <property type="entry name" value="Listeria/Bacterioides_rpt_sf"/>
</dbReference>
<evidence type="ECO:0000256" key="8">
    <source>
        <dbReference type="SAM" id="Phobius"/>
    </source>
</evidence>
<dbReference type="InterPro" id="IPR021131">
    <property type="entry name" value="Ribosomal_uL15/eL18"/>
</dbReference>
<dbReference type="AlphaFoldDB" id="A0A9D2CZK8"/>
<feature type="domain" description="Large ribosomal subunit protein uL15/eL18" evidence="9">
    <location>
        <begin position="481"/>
        <end position="549"/>
    </location>
</feature>
<dbReference type="GO" id="GO:0003735">
    <property type="term" value="F:structural constituent of ribosome"/>
    <property type="evidence" value="ECO:0007669"/>
    <property type="project" value="InterPro"/>
</dbReference>
<dbReference type="Gene3D" id="2.60.40.4270">
    <property type="entry name" value="Listeria-Bacteroides repeat domain"/>
    <property type="match status" value="1"/>
</dbReference>
<evidence type="ECO:0000259" key="9">
    <source>
        <dbReference type="Pfam" id="PF00828"/>
    </source>
</evidence>
<organism evidence="10 11">
    <name type="scientific">Candidatus Borkfalkia avistercoris</name>
    <dbReference type="NCBI Taxonomy" id="2838504"/>
    <lineage>
        <taxon>Bacteria</taxon>
        <taxon>Bacillati</taxon>
        <taxon>Bacillota</taxon>
        <taxon>Clostridia</taxon>
        <taxon>Christensenellales</taxon>
        <taxon>Christensenellaceae</taxon>
        <taxon>Candidatus Borkfalkia</taxon>
    </lineage>
</organism>
<feature type="region of interest" description="Disordered" evidence="7">
    <location>
        <begin position="137"/>
        <end position="246"/>
    </location>
</feature>
<evidence type="ECO:0000313" key="11">
    <source>
        <dbReference type="Proteomes" id="UP000824132"/>
    </source>
</evidence>
<reference evidence="10" key="1">
    <citation type="journal article" date="2021" name="PeerJ">
        <title>Extensive microbial diversity within the chicken gut microbiome revealed by metagenomics and culture.</title>
        <authorList>
            <person name="Gilroy R."/>
            <person name="Ravi A."/>
            <person name="Getino M."/>
            <person name="Pursley I."/>
            <person name="Horton D.L."/>
            <person name="Alikhan N.F."/>
            <person name="Baker D."/>
            <person name="Gharbi K."/>
            <person name="Hall N."/>
            <person name="Watson M."/>
            <person name="Adriaenssens E.M."/>
            <person name="Foster-Nyarko E."/>
            <person name="Jarju S."/>
            <person name="Secka A."/>
            <person name="Antonio M."/>
            <person name="Oren A."/>
            <person name="Chaudhuri R.R."/>
            <person name="La Ragione R."/>
            <person name="Hildebrand F."/>
            <person name="Pallen M.J."/>
        </authorList>
    </citation>
    <scope>NUCLEOTIDE SEQUENCE</scope>
    <source>
        <strain evidence="10">CHK187-5294</strain>
    </source>
</reference>
<feature type="compositionally biased region" description="Acidic residues" evidence="7">
    <location>
        <begin position="198"/>
        <end position="214"/>
    </location>
</feature>
<dbReference type="GO" id="GO:0030313">
    <property type="term" value="C:cell envelope"/>
    <property type="evidence" value="ECO:0007669"/>
    <property type="project" value="UniProtKB-SubCell"/>
</dbReference>
<evidence type="ECO:0000313" key="10">
    <source>
        <dbReference type="EMBL" id="HIZ03787.1"/>
    </source>
</evidence>
<protein>
    <recommendedName>
        <fullName evidence="4 6">50S ribosomal protein L15</fullName>
    </recommendedName>
</protein>
<dbReference type="GO" id="GO:1990904">
    <property type="term" value="C:ribonucleoprotein complex"/>
    <property type="evidence" value="ECO:0007669"/>
    <property type="project" value="UniProtKB-KW"/>
</dbReference>
<keyword evidence="2 5" id="KW-0689">Ribosomal protein</keyword>
<keyword evidence="3 5" id="KW-0687">Ribonucleoprotein</keyword>
<comment type="similarity">
    <text evidence="5">Belongs to the universal ribosomal protein uL15 family.</text>
</comment>
<accession>A0A9D2CZK8</accession>
<dbReference type="GO" id="GO:0006412">
    <property type="term" value="P:translation"/>
    <property type="evidence" value="ECO:0007669"/>
    <property type="project" value="InterPro"/>
</dbReference>
<proteinExistence type="inferred from homology"/>
<evidence type="ECO:0000256" key="2">
    <source>
        <dbReference type="ARBA" id="ARBA00022980"/>
    </source>
</evidence>
<gene>
    <name evidence="10" type="ORF">H9727_05820</name>
</gene>
<dbReference type="Gene3D" id="3.100.10.10">
    <property type="match status" value="1"/>
</dbReference>
<dbReference type="InterPro" id="IPR036227">
    <property type="entry name" value="Ribosomal_uL15/eL18_sf"/>
</dbReference>
<dbReference type="Proteomes" id="UP000824132">
    <property type="component" value="Unassembled WGS sequence"/>
</dbReference>
<evidence type="ECO:0000256" key="5">
    <source>
        <dbReference type="RuleBase" id="RU003888"/>
    </source>
</evidence>
<feature type="compositionally biased region" description="Acidic residues" evidence="7">
    <location>
        <begin position="222"/>
        <end position="245"/>
    </location>
</feature>
<dbReference type="Pfam" id="PF09479">
    <property type="entry name" value="Flg_new"/>
    <property type="match status" value="1"/>
</dbReference>
<name>A0A9D2CZK8_9FIRM</name>
<sequence>MNAPVNTYALLASFWEDLKSGSGGPTMIVLMIVAALAIVLIAAVLILFCRRSKIVLDEGDGRKRTIRTGRYKAVKLPQLSKEGYTFGGWYKDAALTEKAEDIVQASSKNLVFYAKWIKEGAEKVTAPAEDAVLTAAEEVQPPEEPAPAEESLSEENAEVREERAEEDVSDAGAPSEETPAEETPAEDAHTPPTKAEESAAEEAPTEELSEEEAAEAPAEGSPAEETEEETEEEDENETSEGDEIDNALVTLVSGTKVFVQYRRSFRARLIQSDEDMKEYYNRLRSELLSYAGVKERVSWNYDSFNVGRKQFAKVNANRRSLILYLALPPAEVDEKYAFRDVSEKKRYAAVPVRYKVTGSRSFKYACELIEQAAAKFGLDYKRFEETLEIPYEEREALIKQKLIKVYAKRETGETVTEEELEKYIEEGATVESLSAYTVTDRVSVNEAEILISDATAKQLVALAEEASAPRAQGARAKRSYVNLDTVSANFREGDRVDLAALQAKGLVEKKATAYKVLARGSLDKSLIIEANDFSLPAVKMIALTGGKVIKIKKD</sequence>
<dbReference type="NCBIfam" id="TIGR02543">
    <property type="entry name" value="List_Bact_rpt"/>
    <property type="match status" value="1"/>
</dbReference>
<feature type="compositionally biased region" description="Basic and acidic residues" evidence="7">
    <location>
        <begin position="186"/>
        <end position="197"/>
    </location>
</feature>
<dbReference type="SUPFAM" id="SSF52080">
    <property type="entry name" value="Ribosomal proteins L15p and L18e"/>
    <property type="match status" value="1"/>
</dbReference>